<feature type="domain" description="Activator of Hsp90 ATPase AHSA1-like N-terminal" evidence="2">
    <location>
        <begin position="15"/>
        <end position="154"/>
    </location>
</feature>
<evidence type="ECO:0000259" key="2">
    <source>
        <dbReference type="SMART" id="SM01000"/>
    </source>
</evidence>
<evidence type="ECO:0000313" key="3">
    <source>
        <dbReference type="EMBL" id="KAK2197295.1"/>
    </source>
</evidence>
<dbReference type="SUPFAM" id="SSF103111">
    <property type="entry name" value="Activator of Hsp90 ATPase, Aha1"/>
    <property type="match status" value="1"/>
</dbReference>
<organism evidence="3 4">
    <name type="scientific">Babesia duncani</name>
    <dbReference type="NCBI Taxonomy" id="323732"/>
    <lineage>
        <taxon>Eukaryota</taxon>
        <taxon>Sar</taxon>
        <taxon>Alveolata</taxon>
        <taxon>Apicomplexa</taxon>
        <taxon>Aconoidasida</taxon>
        <taxon>Piroplasmida</taxon>
        <taxon>Babesiidae</taxon>
        <taxon>Babesia</taxon>
    </lineage>
</organism>
<dbReference type="InterPro" id="IPR036338">
    <property type="entry name" value="Aha1"/>
</dbReference>
<protein>
    <submittedName>
        <fullName evidence="3">Bifunctional Activator of Hsp90 ATPase</fullName>
    </submittedName>
</protein>
<dbReference type="EMBL" id="JALLKP010000001">
    <property type="protein sequence ID" value="KAK2197295.1"/>
    <property type="molecule type" value="Genomic_DNA"/>
</dbReference>
<dbReference type="GO" id="GO:0006457">
    <property type="term" value="P:protein folding"/>
    <property type="evidence" value="ECO:0007669"/>
    <property type="project" value="TreeGrafter"/>
</dbReference>
<sequence length="207" mass="24178">MSGSIWNPNSWHWEERNYDKWSRTFLESRLKTALSENNEIDLNVYDVKFDGHATVSIRKAKQIVAFDYNITGKWKSSLEIDNDEDTEIKGSFDIQEFSVDSVDDGDYTIQIKVNDDCREHKDKMKTTIEAFKKMLIKMVLEPFPRQLLEYDTEKEKSRAQNTAATDTKTVQVVPREAIKIENQPIKVDLPLVILKWIIKYAAGRRNQ</sequence>
<comment type="similarity">
    <text evidence="1">Belongs to the AHA1 family.</text>
</comment>
<dbReference type="Pfam" id="PF09229">
    <property type="entry name" value="Aha1_N"/>
    <property type="match status" value="1"/>
</dbReference>
<dbReference type="InterPro" id="IPR015310">
    <property type="entry name" value="AHSA1-like_N"/>
</dbReference>
<gene>
    <name evidence="3" type="ORF">BdWA1_000294</name>
</gene>
<dbReference type="Gene3D" id="3.15.10.20">
    <property type="entry name" value="Activator of Hsp90 ATPase Aha1, N-terminal domain"/>
    <property type="match status" value="1"/>
</dbReference>
<dbReference type="GO" id="GO:0005829">
    <property type="term" value="C:cytosol"/>
    <property type="evidence" value="ECO:0007669"/>
    <property type="project" value="TreeGrafter"/>
</dbReference>
<comment type="caution">
    <text evidence="3">The sequence shown here is derived from an EMBL/GenBank/DDBJ whole genome shotgun (WGS) entry which is preliminary data.</text>
</comment>
<dbReference type="PANTHER" id="PTHR13009:SF22">
    <property type="entry name" value="LD43819P"/>
    <property type="match status" value="1"/>
</dbReference>
<evidence type="ECO:0000313" key="4">
    <source>
        <dbReference type="Proteomes" id="UP001214638"/>
    </source>
</evidence>
<dbReference type="GeneID" id="94334592"/>
<dbReference type="GO" id="GO:0001671">
    <property type="term" value="F:ATPase activator activity"/>
    <property type="evidence" value="ECO:0007669"/>
    <property type="project" value="InterPro"/>
</dbReference>
<dbReference type="AlphaFoldDB" id="A0AAD9PMC3"/>
<dbReference type="PANTHER" id="PTHR13009">
    <property type="entry name" value="HEAT SHOCK PROTEIN 90 HSP90 CO-CHAPERONE AHA-1"/>
    <property type="match status" value="1"/>
</dbReference>
<proteinExistence type="inferred from homology"/>
<dbReference type="KEGG" id="bdw:94334592"/>
<name>A0AAD9PMC3_9APIC</name>
<dbReference type="GO" id="GO:0051087">
    <property type="term" value="F:protein-folding chaperone binding"/>
    <property type="evidence" value="ECO:0007669"/>
    <property type="project" value="InterPro"/>
</dbReference>
<dbReference type="Proteomes" id="UP001214638">
    <property type="component" value="Unassembled WGS sequence"/>
</dbReference>
<dbReference type="SMART" id="SM01000">
    <property type="entry name" value="Aha1_N"/>
    <property type="match status" value="1"/>
</dbReference>
<accession>A0AAD9PMC3</accession>
<keyword evidence="4" id="KW-1185">Reference proteome</keyword>
<dbReference type="RefSeq" id="XP_067804137.1">
    <property type="nucleotide sequence ID" value="XM_067945346.1"/>
</dbReference>
<evidence type="ECO:0000256" key="1">
    <source>
        <dbReference type="ARBA" id="ARBA00006817"/>
    </source>
</evidence>
<reference evidence="3" key="1">
    <citation type="journal article" date="2023" name="Nat. Microbiol.">
        <title>Babesia duncani multi-omics identifies virulence factors and drug targets.</title>
        <authorList>
            <person name="Singh P."/>
            <person name="Lonardi S."/>
            <person name="Liang Q."/>
            <person name="Vydyam P."/>
            <person name="Khabirova E."/>
            <person name="Fang T."/>
            <person name="Gihaz S."/>
            <person name="Thekkiniath J."/>
            <person name="Munshi M."/>
            <person name="Abel S."/>
            <person name="Ciampossin L."/>
            <person name="Batugedara G."/>
            <person name="Gupta M."/>
            <person name="Lu X.M."/>
            <person name="Lenz T."/>
            <person name="Chakravarty S."/>
            <person name="Cornillot E."/>
            <person name="Hu Y."/>
            <person name="Ma W."/>
            <person name="Gonzalez L.M."/>
            <person name="Sanchez S."/>
            <person name="Estrada K."/>
            <person name="Sanchez-Flores A."/>
            <person name="Montero E."/>
            <person name="Harb O.S."/>
            <person name="Le Roch K.G."/>
            <person name="Mamoun C.B."/>
        </authorList>
    </citation>
    <scope>NUCLEOTIDE SEQUENCE</scope>
    <source>
        <strain evidence="3">WA1</strain>
    </source>
</reference>